<dbReference type="EMBL" id="KZ825332">
    <property type="protein sequence ID" value="RAH47088.1"/>
    <property type="molecule type" value="Genomic_DNA"/>
</dbReference>
<organism evidence="1 2">
    <name type="scientific">Aspergillus brunneoviolaceus CBS 621.78</name>
    <dbReference type="NCBI Taxonomy" id="1450534"/>
    <lineage>
        <taxon>Eukaryota</taxon>
        <taxon>Fungi</taxon>
        <taxon>Dikarya</taxon>
        <taxon>Ascomycota</taxon>
        <taxon>Pezizomycotina</taxon>
        <taxon>Eurotiomycetes</taxon>
        <taxon>Eurotiomycetidae</taxon>
        <taxon>Eurotiales</taxon>
        <taxon>Aspergillaceae</taxon>
        <taxon>Aspergillus</taxon>
        <taxon>Aspergillus subgen. Circumdati</taxon>
    </lineage>
</organism>
<protein>
    <submittedName>
        <fullName evidence="1">Uncharacterized protein</fullName>
    </submittedName>
</protein>
<dbReference type="Proteomes" id="UP000249057">
    <property type="component" value="Unassembled WGS sequence"/>
</dbReference>
<proteinExistence type="predicted"/>
<reference evidence="1" key="1">
    <citation type="submission" date="2018-02" db="EMBL/GenBank/DDBJ databases">
        <title>The genomes of Aspergillus section Nigri reveals drivers in fungal speciation.</title>
        <authorList>
            <consortium name="DOE Joint Genome Institute"/>
            <person name="Vesth T.C."/>
            <person name="Nybo J."/>
            <person name="Theobald S."/>
            <person name="Brandl J."/>
            <person name="Frisvad J.C."/>
            <person name="Nielsen K.F."/>
            <person name="Lyhne E.K."/>
            <person name="Kogle M.E."/>
            <person name="Kuo A."/>
            <person name="Riley R."/>
            <person name="Clum A."/>
            <person name="Nolan M."/>
            <person name="Lipzen A."/>
            <person name="Salamov A."/>
            <person name="Henrissat B."/>
            <person name="Wiebenga A."/>
            <person name="De vries R.P."/>
            <person name="Grigoriev I.V."/>
            <person name="Mortensen U.H."/>
            <person name="Andersen M.R."/>
            <person name="Baker S.E."/>
        </authorList>
    </citation>
    <scope>NUCLEOTIDE SEQUENCE</scope>
    <source>
        <strain evidence="1">CBS 621.78</strain>
    </source>
</reference>
<accession>A0ACD1GD43</accession>
<sequence length="77" mass="8613">MLWLLEGTASRPTRPPPMKPDSHNKSIRPTRAGKRSHCLSGSRSTNHTPDETTEHHQQSSICPDPNNHDDTTARYIG</sequence>
<evidence type="ECO:0000313" key="2">
    <source>
        <dbReference type="Proteomes" id="UP000249057"/>
    </source>
</evidence>
<evidence type="ECO:0000313" key="1">
    <source>
        <dbReference type="EMBL" id="RAH47088.1"/>
    </source>
</evidence>
<gene>
    <name evidence="1" type="ORF">BO95DRAFT_90519</name>
</gene>
<keyword evidence="2" id="KW-1185">Reference proteome</keyword>
<name>A0ACD1GD43_9EURO</name>